<gene>
    <name evidence="2" type="ordered locus">Msip34_2054</name>
</gene>
<reference evidence="3" key="1">
    <citation type="submission" date="2009-07" db="EMBL/GenBank/DDBJ databases">
        <title>Complete sequence of chromosome of Methylovorus sp. SIP3-4.</title>
        <authorList>
            <person name="Lucas S."/>
            <person name="Copeland A."/>
            <person name="Lapidus A."/>
            <person name="Glavina del Rio T."/>
            <person name="Tice H."/>
            <person name="Bruce D."/>
            <person name="Goodwin L."/>
            <person name="Pitluck S."/>
            <person name="Clum A."/>
            <person name="Larimer F."/>
            <person name="Land M."/>
            <person name="Hauser L."/>
            <person name="Kyrpides N."/>
            <person name="Mikhailova N."/>
            <person name="Kayluzhnaya M."/>
            <person name="Chistoserdova L."/>
        </authorList>
    </citation>
    <scope>NUCLEOTIDE SEQUENCE [LARGE SCALE GENOMIC DNA]</scope>
    <source>
        <strain evidence="3">SIP3-4</strain>
    </source>
</reference>
<evidence type="ECO:0000313" key="3">
    <source>
        <dbReference type="Proteomes" id="UP000002743"/>
    </source>
</evidence>
<feature type="transmembrane region" description="Helical" evidence="1">
    <location>
        <begin position="26"/>
        <end position="45"/>
    </location>
</feature>
<dbReference type="AlphaFoldDB" id="C6X7W9"/>
<keyword evidence="1" id="KW-0812">Transmembrane</keyword>
<evidence type="ECO:0000313" key="2">
    <source>
        <dbReference type="EMBL" id="ACT51296.1"/>
    </source>
</evidence>
<dbReference type="RefSeq" id="WP_015830643.1">
    <property type="nucleotide sequence ID" value="NC_012969.1"/>
</dbReference>
<keyword evidence="3" id="KW-1185">Reference proteome</keyword>
<dbReference type="Proteomes" id="UP000002743">
    <property type="component" value="Chromosome"/>
</dbReference>
<accession>C6X7W9</accession>
<dbReference type="HOGENOM" id="CLU_3119654_0_0_4"/>
<dbReference type="STRING" id="582744.Msip34_2054"/>
<dbReference type="KEGG" id="mei:Msip34_2054"/>
<reference evidence="2 3" key="2">
    <citation type="journal article" date="2011" name="J. Bacteriol.">
        <title>Genomes of three methylotrophs from a single niche uncover genetic and metabolic divergence of Methylophilaceae.</title>
        <authorList>
            <person name="Lapidus A."/>
            <person name="Clum A."/>
            <person name="Labutti K."/>
            <person name="Kaluzhnaya M.G."/>
            <person name="Lim S."/>
            <person name="Beck D.A."/>
            <person name="Glavina Del Rio T."/>
            <person name="Nolan M."/>
            <person name="Mavromatis K."/>
            <person name="Huntemann M."/>
            <person name="Lucas S."/>
            <person name="Lidstrom M.E."/>
            <person name="Ivanova N."/>
            <person name="Chistoserdova L."/>
        </authorList>
    </citation>
    <scope>NUCLEOTIDE SEQUENCE [LARGE SCALE GENOMIC DNA]</scope>
    <source>
        <strain evidence="2 3">SIP3-4</strain>
    </source>
</reference>
<protein>
    <submittedName>
        <fullName evidence="2">Uncharacterized protein</fullName>
    </submittedName>
</protein>
<feature type="transmembrane region" description="Helical" evidence="1">
    <location>
        <begin position="5"/>
        <end position="20"/>
    </location>
</feature>
<dbReference type="EMBL" id="CP001674">
    <property type="protein sequence ID" value="ACT51296.1"/>
    <property type="molecule type" value="Genomic_DNA"/>
</dbReference>
<sequence length="50" mass="5432">MFITIIILAIIGLMGLVIFFDKVIEILSLSVGLVVVGLESAYDFIAKAFN</sequence>
<keyword evidence="1" id="KW-0472">Membrane</keyword>
<keyword evidence="1" id="KW-1133">Transmembrane helix</keyword>
<evidence type="ECO:0000256" key="1">
    <source>
        <dbReference type="SAM" id="Phobius"/>
    </source>
</evidence>
<proteinExistence type="predicted"/>
<organism evidence="2 3">
    <name type="scientific">Methylovorus glucosotrophus (strain SIP3-4)</name>
    <dbReference type="NCBI Taxonomy" id="582744"/>
    <lineage>
        <taxon>Bacteria</taxon>
        <taxon>Pseudomonadati</taxon>
        <taxon>Pseudomonadota</taxon>
        <taxon>Betaproteobacteria</taxon>
        <taxon>Nitrosomonadales</taxon>
        <taxon>Methylophilaceae</taxon>
        <taxon>Methylovorus</taxon>
    </lineage>
</organism>
<name>C6X7W9_METGS</name>